<dbReference type="Gene3D" id="3.40.50.300">
    <property type="entry name" value="P-loop containing nucleotide triphosphate hydrolases"/>
    <property type="match status" value="1"/>
</dbReference>
<dbReference type="SMART" id="SM00028">
    <property type="entry name" value="TPR"/>
    <property type="match status" value="3"/>
</dbReference>
<proteinExistence type="predicted"/>
<dbReference type="InterPro" id="IPR027417">
    <property type="entry name" value="P-loop_NTPase"/>
</dbReference>
<organism evidence="3 4">
    <name type="scientific">Thalassospira lucentensis</name>
    <dbReference type="NCBI Taxonomy" id="168935"/>
    <lineage>
        <taxon>Bacteria</taxon>
        <taxon>Pseudomonadati</taxon>
        <taxon>Pseudomonadota</taxon>
        <taxon>Alphaproteobacteria</taxon>
        <taxon>Rhodospirillales</taxon>
        <taxon>Thalassospiraceae</taxon>
        <taxon>Thalassospira</taxon>
    </lineage>
</organism>
<evidence type="ECO:0000256" key="2">
    <source>
        <dbReference type="PROSITE-ProRule" id="PRU00339"/>
    </source>
</evidence>
<dbReference type="GO" id="GO:0008476">
    <property type="term" value="F:protein-tyrosine sulfotransferase activity"/>
    <property type="evidence" value="ECO:0007669"/>
    <property type="project" value="InterPro"/>
</dbReference>
<protein>
    <submittedName>
        <fullName evidence="3">Uncharacterized protein</fullName>
    </submittedName>
</protein>
<name>A0A154L6M5_9PROT</name>
<dbReference type="SUPFAM" id="SSF48452">
    <property type="entry name" value="TPR-like"/>
    <property type="match status" value="1"/>
</dbReference>
<dbReference type="OrthoDB" id="9800698at2"/>
<dbReference type="Pfam" id="PF13469">
    <property type="entry name" value="Sulfotransfer_3"/>
    <property type="match status" value="1"/>
</dbReference>
<evidence type="ECO:0000256" key="1">
    <source>
        <dbReference type="ARBA" id="ARBA00022679"/>
    </source>
</evidence>
<feature type="repeat" description="TPR" evidence="2">
    <location>
        <begin position="116"/>
        <end position="149"/>
    </location>
</feature>
<keyword evidence="2" id="KW-0802">TPR repeat</keyword>
<dbReference type="SUPFAM" id="SSF52540">
    <property type="entry name" value="P-loop containing nucleoside triphosphate hydrolases"/>
    <property type="match status" value="1"/>
</dbReference>
<evidence type="ECO:0000313" key="3">
    <source>
        <dbReference type="EMBL" id="KZB64176.1"/>
    </source>
</evidence>
<sequence length="595" mass="67267">MSNQIAERHQTKTTIKAIAEIRNQWTNGHRRKARKLCYRLLKEKPDLPDALHIRALMHHQDGNALDAIRDLEMACNSFDPQTVYFTDLSAILSASGYPAQAKTVLTQALKRKPLDPKLLLQMGIFLTGNNEARQAVPFLKRAIALAPSEWLAWNAMGAVSLAHDDLDAAIGHFRTAGKYARESGHMDGYIDTLISEGECLKELGQIDTARAIFKDVLARHSGHIRAWHCLTLIDKVSADHPSQQVMINKTRSRSFESIPDGQKELLLFGLAKNHMEHGEIDAAMKALNDGNRIKRRNIQYSPQTIENVLGITKAAFPAERFSDLQTPDEKGDQPQHVFIVGMPRSGTTLVEQILASHPEMYGAGELDTLGYHQDALIEHQVKQGQPRDEVLKFSDAFIQTLGTIYCKEARARVKADSGSMKSMPVKRIIDKMPANFTRAGLIALMHPDTRIIHCRRDAMDTCFSCYSRRFGSAQNFSYDQMELGAFYNNYLKFMDHWRNILPAHRFIEVDYEDIVNNLEGQARRLISFTGLPWDEACLTFYENRRQVRTHSTLQVRQPIYLSSIGAWHPYARYLGPLMDTLGVDPATGQQRKEAG</sequence>
<comment type="caution">
    <text evidence="3">The sequence shown here is derived from an EMBL/GenBank/DDBJ whole genome shotgun (WGS) entry which is preliminary data.</text>
</comment>
<reference evidence="3 4" key="1">
    <citation type="submission" date="2015-12" db="EMBL/GenBank/DDBJ databases">
        <title>Genome sequence of Thalassospira lucentensis MCCC 1A02072.</title>
        <authorList>
            <person name="Lu L."/>
            <person name="Lai Q."/>
            <person name="Shao Z."/>
            <person name="Qian P."/>
        </authorList>
    </citation>
    <scope>NUCLEOTIDE SEQUENCE [LARGE SCALE GENOMIC DNA]</scope>
    <source>
        <strain evidence="3 4">MCCC 1A02072</strain>
    </source>
</reference>
<dbReference type="AlphaFoldDB" id="A0A154L6M5"/>
<dbReference type="EMBL" id="LPVY01000013">
    <property type="protein sequence ID" value="KZB64176.1"/>
    <property type="molecule type" value="Genomic_DNA"/>
</dbReference>
<accession>A0A154L6M5</accession>
<dbReference type="RefSeq" id="WP_062952152.1">
    <property type="nucleotide sequence ID" value="NZ_LPVY01000013.1"/>
</dbReference>
<dbReference type="PROSITE" id="PS50005">
    <property type="entry name" value="TPR"/>
    <property type="match status" value="1"/>
</dbReference>
<dbReference type="InterPro" id="IPR026634">
    <property type="entry name" value="TPST-like"/>
</dbReference>
<dbReference type="PANTHER" id="PTHR12788">
    <property type="entry name" value="PROTEIN-TYROSINE SULFOTRANSFERASE 2"/>
    <property type="match status" value="1"/>
</dbReference>
<dbReference type="Gene3D" id="1.25.40.10">
    <property type="entry name" value="Tetratricopeptide repeat domain"/>
    <property type="match status" value="1"/>
</dbReference>
<dbReference type="InterPro" id="IPR011990">
    <property type="entry name" value="TPR-like_helical_dom_sf"/>
</dbReference>
<dbReference type="InterPro" id="IPR019734">
    <property type="entry name" value="TPR_rpt"/>
</dbReference>
<dbReference type="Proteomes" id="UP000076335">
    <property type="component" value="Unassembled WGS sequence"/>
</dbReference>
<keyword evidence="1" id="KW-0808">Transferase</keyword>
<dbReference type="PANTHER" id="PTHR12788:SF10">
    <property type="entry name" value="PROTEIN-TYROSINE SULFOTRANSFERASE"/>
    <property type="match status" value="1"/>
</dbReference>
<evidence type="ECO:0000313" key="4">
    <source>
        <dbReference type="Proteomes" id="UP000076335"/>
    </source>
</evidence>
<gene>
    <name evidence="3" type="ORF">AUP42_20590</name>
</gene>